<reference evidence="2" key="1">
    <citation type="submission" date="2019-05" db="EMBL/GenBank/DDBJ databases">
        <authorList>
            <person name="Naeem R."/>
            <person name="Antony C."/>
            <person name="Guan Q."/>
        </authorList>
    </citation>
    <scope>NUCLEOTIDE SEQUENCE</scope>
    <source>
        <strain evidence="2">3</strain>
    </source>
</reference>
<dbReference type="AlphaFoldDB" id="A0A653EUW7"/>
<gene>
    <name evidence="2" type="ORF">BIN_B_02796</name>
</gene>
<protein>
    <submittedName>
        <fullName evidence="2">Uncharacterized protein</fullName>
    </submittedName>
</protein>
<name>A0A653EUW7_MYCKA</name>
<organism evidence="2">
    <name type="scientific">Mycobacterium kansasii</name>
    <dbReference type="NCBI Taxonomy" id="1768"/>
    <lineage>
        <taxon>Bacteria</taxon>
        <taxon>Bacillati</taxon>
        <taxon>Actinomycetota</taxon>
        <taxon>Actinomycetes</taxon>
        <taxon>Mycobacteriales</taxon>
        <taxon>Mycobacteriaceae</taxon>
        <taxon>Mycobacterium</taxon>
    </lineage>
</organism>
<accession>A0A653EUW7</accession>
<evidence type="ECO:0000313" key="2">
    <source>
        <dbReference type="EMBL" id="VTP01178.1"/>
    </source>
</evidence>
<evidence type="ECO:0000256" key="1">
    <source>
        <dbReference type="SAM" id="MobiDB-lite"/>
    </source>
</evidence>
<proteinExistence type="predicted"/>
<sequence length="127" mass="13560">MPPNGSGHPGEGGGAPHHQDARHTEPAATIATSTRQPTAYQWAARYQRRSTAMLDCGHYADPHVGCRRCEPAPVTDVQAGGAVAAIEHLDAHGYPGLADYRTCRGMWRIGQRALAVAVHRRTSGEVA</sequence>
<dbReference type="GeneID" id="42539922"/>
<feature type="region of interest" description="Disordered" evidence="1">
    <location>
        <begin position="1"/>
        <end position="36"/>
    </location>
</feature>
<dbReference type="RefSeq" id="WP_080692191.1">
    <property type="nucleotide sequence ID" value="NZ_CP019883.1"/>
</dbReference>
<dbReference type="EMBL" id="LR589302">
    <property type="protein sequence ID" value="VTP01178.1"/>
    <property type="molecule type" value="Genomic_DNA"/>
</dbReference>